<dbReference type="Gene3D" id="1.10.540.10">
    <property type="entry name" value="Acyl-CoA dehydrogenase/oxidase, N-terminal domain"/>
    <property type="match status" value="1"/>
</dbReference>
<evidence type="ECO:0000259" key="10">
    <source>
        <dbReference type="Pfam" id="PF02771"/>
    </source>
</evidence>
<dbReference type="Pfam" id="PF02771">
    <property type="entry name" value="Acyl-CoA_dh_N"/>
    <property type="match status" value="1"/>
</dbReference>
<dbReference type="InterPro" id="IPR006091">
    <property type="entry name" value="Acyl-CoA_Oxase/DH_mid-dom"/>
</dbReference>
<keyword evidence="4 7" id="KW-0285">Flavoprotein</keyword>
<keyword evidence="5 7" id="KW-0274">FAD</keyword>
<dbReference type="Gene3D" id="1.20.140.10">
    <property type="entry name" value="Butyryl-CoA Dehydrogenase, subunit A, domain 3"/>
    <property type="match status" value="1"/>
</dbReference>
<evidence type="ECO:0000313" key="11">
    <source>
        <dbReference type="EMBL" id="UUX48852.1"/>
    </source>
</evidence>
<evidence type="ECO:0000256" key="1">
    <source>
        <dbReference type="ARBA" id="ARBA00001974"/>
    </source>
</evidence>
<evidence type="ECO:0000256" key="2">
    <source>
        <dbReference type="ARBA" id="ARBA00009347"/>
    </source>
</evidence>
<dbReference type="InterPro" id="IPR046373">
    <property type="entry name" value="Acyl-CoA_Oxase/DH_mid-dom_sf"/>
</dbReference>
<evidence type="ECO:0000256" key="5">
    <source>
        <dbReference type="ARBA" id="ARBA00022827"/>
    </source>
</evidence>
<gene>
    <name evidence="11" type="ORF">NUH88_15760</name>
</gene>
<feature type="domain" description="Acyl-CoA dehydrogenase/oxidase C-terminal" evidence="8">
    <location>
        <begin position="236"/>
        <end position="384"/>
    </location>
</feature>
<evidence type="ECO:0000256" key="7">
    <source>
        <dbReference type="RuleBase" id="RU362125"/>
    </source>
</evidence>
<keyword evidence="12" id="KW-1185">Reference proteome</keyword>
<dbReference type="RefSeq" id="WP_257767354.1">
    <property type="nucleotide sequence ID" value="NZ_CP102480.1"/>
</dbReference>
<dbReference type="Pfam" id="PF02770">
    <property type="entry name" value="Acyl-CoA_dh_M"/>
    <property type="match status" value="1"/>
</dbReference>
<organism evidence="11 12">
    <name type="scientific">Nisaea acidiphila</name>
    <dbReference type="NCBI Taxonomy" id="1862145"/>
    <lineage>
        <taxon>Bacteria</taxon>
        <taxon>Pseudomonadati</taxon>
        <taxon>Pseudomonadota</taxon>
        <taxon>Alphaproteobacteria</taxon>
        <taxon>Rhodospirillales</taxon>
        <taxon>Thalassobaculaceae</taxon>
        <taxon>Nisaea</taxon>
    </lineage>
</organism>
<dbReference type="InterPro" id="IPR013786">
    <property type="entry name" value="AcylCoA_DH/ox_N"/>
</dbReference>
<dbReference type="KEGG" id="naci:NUH88_15760"/>
<keyword evidence="6 7" id="KW-0560">Oxidoreductase</keyword>
<dbReference type="InterPro" id="IPR009075">
    <property type="entry name" value="AcylCo_DH/oxidase_C"/>
</dbReference>
<dbReference type="Proteomes" id="UP001060336">
    <property type="component" value="Chromosome"/>
</dbReference>
<dbReference type="InterPro" id="IPR050741">
    <property type="entry name" value="Acyl-CoA_dehydrogenase"/>
</dbReference>
<dbReference type="GO" id="GO:0050660">
    <property type="term" value="F:flavin adenine dinucleotide binding"/>
    <property type="evidence" value="ECO:0007669"/>
    <property type="project" value="InterPro"/>
</dbReference>
<comment type="cofactor">
    <cofactor evidence="1 7">
        <name>FAD</name>
        <dbReference type="ChEBI" id="CHEBI:57692"/>
    </cofactor>
</comment>
<reference evidence="11" key="1">
    <citation type="submission" date="2022-08" db="EMBL/GenBank/DDBJ databases">
        <title>Nisaea acidiphila sp. nov., isolated from a marine algal debris and emended description of the genus Nisaea Urios et al. 2008.</title>
        <authorList>
            <person name="Kwon K."/>
        </authorList>
    </citation>
    <scope>NUCLEOTIDE SEQUENCE</scope>
    <source>
        <strain evidence="11">MEBiC11861</strain>
    </source>
</reference>
<dbReference type="Gene3D" id="2.40.110.10">
    <property type="entry name" value="Butyryl-CoA Dehydrogenase, subunit A, domain 2"/>
    <property type="match status" value="1"/>
</dbReference>
<sequence length="393" mass="42740">MEFSTPPHIAELADKARSFIREKVIPFEKDPRWTEHGPTEELRRELTDLGRASGVFAPHAPKEFGGLGLGHLERAFVFEEAGYSLLGPTALHCGAPDEGNTHLLEVAASPTQREQFLAPLAKGARSCFAMTEPDGAGADPSLLATTAKVDGNGYVINGRKWFITGAEGAEFTIIMAKIEGGPEDGKATMFIVPSDRAGIKLVRQMDTLDTAFAGGHWEMEFEDLKVDQSDVLGAAGQGFKQAQVRLAPARLTHCMRWLGAARRAHDTALAYANKRVVFGQPLGKHEGVGFMLADNEMDIRTARLSLMQAAWLLDQGETAAEESSMAKVQCSEAIWRIVDNAVQILGGIGTSSDAPVERIFREVRGFRIYDGPSEVHRWSLARKALKRAATGDV</sequence>
<evidence type="ECO:0000313" key="12">
    <source>
        <dbReference type="Proteomes" id="UP001060336"/>
    </source>
</evidence>
<dbReference type="InterPro" id="IPR036250">
    <property type="entry name" value="AcylCo_DH-like_C"/>
</dbReference>
<feature type="domain" description="Acyl-CoA dehydrogenase/oxidase N-terminal" evidence="10">
    <location>
        <begin position="10"/>
        <end position="123"/>
    </location>
</feature>
<name>A0A9J7AR83_9PROT</name>
<evidence type="ECO:0000256" key="6">
    <source>
        <dbReference type="ARBA" id="ARBA00023002"/>
    </source>
</evidence>
<dbReference type="SUPFAM" id="SSF47203">
    <property type="entry name" value="Acyl-CoA dehydrogenase C-terminal domain-like"/>
    <property type="match status" value="1"/>
</dbReference>
<dbReference type="GO" id="GO:0003995">
    <property type="term" value="F:acyl-CoA dehydrogenase activity"/>
    <property type="evidence" value="ECO:0007669"/>
    <property type="project" value="TreeGrafter"/>
</dbReference>
<dbReference type="GO" id="GO:0005737">
    <property type="term" value="C:cytoplasm"/>
    <property type="evidence" value="ECO:0007669"/>
    <property type="project" value="TreeGrafter"/>
</dbReference>
<dbReference type="PANTHER" id="PTHR48083:SF13">
    <property type="entry name" value="ACYL-COA DEHYDROGENASE FAMILY MEMBER 11"/>
    <property type="match status" value="1"/>
</dbReference>
<evidence type="ECO:0000259" key="8">
    <source>
        <dbReference type="Pfam" id="PF00441"/>
    </source>
</evidence>
<feature type="domain" description="Acyl-CoA oxidase/dehydrogenase middle" evidence="9">
    <location>
        <begin position="127"/>
        <end position="223"/>
    </location>
</feature>
<dbReference type="AlphaFoldDB" id="A0A9J7AR83"/>
<accession>A0A9J7AR83</accession>
<dbReference type="GO" id="GO:0033539">
    <property type="term" value="P:fatty acid beta-oxidation using acyl-CoA dehydrogenase"/>
    <property type="evidence" value="ECO:0007669"/>
    <property type="project" value="TreeGrafter"/>
</dbReference>
<proteinExistence type="inferred from homology"/>
<evidence type="ECO:0000256" key="3">
    <source>
        <dbReference type="ARBA" id="ARBA00011738"/>
    </source>
</evidence>
<protein>
    <submittedName>
        <fullName evidence="11">Acyl-CoA dehydrogenase family protein</fullName>
    </submittedName>
</protein>
<dbReference type="InterPro" id="IPR009100">
    <property type="entry name" value="AcylCoA_DH/oxidase_NM_dom_sf"/>
</dbReference>
<dbReference type="EMBL" id="CP102480">
    <property type="protein sequence ID" value="UUX48852.1"/>
    <property type="molecule type" value="Genomic_DNA"/>
</dbReference>
<evidence type="ECO:0000256" key="4">
    <source>
        <dbReference type="ARBA" id="ARBA00022630"/>
    </source>
</evidence>
<comment type="subunit">
    <text evidence="3">Homodimer.</text>
</comment>
<comment type="similarity">
    <text evidence="2 7">Belongs to the acyl-CoA dehydrogenase family.</text>
</comment>
<dbReference type="InterPro" id="IPR037069">
    <property type="entry name" value="AcylCoA_DH/ox_N_sf"/>
</dbReference>
<dbReference type="PANTHER" id="PTHR48083">
    <property type="entry name" value="MEDIUM-CHAIN SPECIFIC ACYL-COA DEHYDROGENASE, MITOCHONDRIAL-RELATED"/>
    <property type="match status" value="1"/>
</dbReference>
<dbReference type="Pfam" id="PF00441">
    <property type="entry name" value="Acyl-CoA_dh_1"/>
    <property type="match status" value="1"/>
</dbReference>
<evidence type="ECO:0000259" key="9">
    <source>
        <dbReference type="Pfam" id="PF02770"/>
    </source>
</evidence>
<dbReference type="SUPFAM" id="SSF56645">
    <property type="entry name" value="Acyl-CoA dehydrogenase NM domain-like"/>
    <property type="match status" value="1"/>
</dbReference>